<dbReference type="InterPro" id="IPR028098">
    <property type="entry name" value="Glyco_trans_4-like_N"/>
</dbReference>
<dbReference type="InterPro" id="IPR001296">
    <property type="entry name" value="Glyco_trans_1"/>
</dbReference>
<evidence type="ECO:0000313" key="5">
    <source>
        <dbReference type="Proteomes" id="UP000002970"/>
    </source>
</evidence>
<dbReference type="AlphaFoldDB" id="E7GQP7"/>
<evidence type="ECO:0000259" key="3">
    <source>
        <dbReference type="Pfam" id="PF13579"/>
    </source>
</evidence>
<gene>
    <name evidence="4" type="ORF">HMPREF9474_03242</name>
</gene>
<dbReference type="GO" id="GO:0009103">
    <property type="term" value="P:lipopolysaccharide biosynthetic process"/>
    <property type="evidence" value="ECO:0007669"/>
    <property type="project" value="TreeGrafter"/>
</dbReference>
<protein>
    <recommendedName>
        <fullName evidence="6">Glycosyltransferase WbuB</fullName>
    </recommendedName>
</protein>
<dbReference type="Pfam" id="PF13579">
    <property type="entry name" value="Glyco_trans_4_4"/>
    <property type="match status" value="1"/>
</dbReference>
<dbReference type="eggNOG" id="COG0438">
    <property type="taxonomic scope" value="Bacteria"/>
</dbReference>
<dbReference type="GO" id="GO:0016757">
    <property type="term" value="F:glycosyltransferase activity"/>
    <property type="evidence" value="ECO:0007669"/>
    <property type="project" value="InterPro"/>
</dbReference>
<organism evidence="4 5">
    <name type="scientific">Clostridium symbiosum (strain WAL-14163)</name>
    <dbReference type="NCBI Taxonomy" id="742740"/>
    <lineage>
        <taxon>Bacteria</taxon>
        <taxon>Bacillati</taxon>
        <taxon>Bacillota</taxon>
        <taxon>Clostridia</taxon>
        <taxon>Lachnospirales</taxon>
        <taxon>Lachnospiraceae</taxon>
        <taxon>Otoolea</taxon>
    </lineage>
</organism>
<dbReference type="SUPFAM" id="SSF53756">
    <property type="entry name" value="UDP-Glycosyltransferase/glycogen phosphorylase"/>
    <property type="match status" value="1"/>
</dbReference>
<reference evidence="4 5" key="1">
    <citation type="submission" date="2010-12" db="EMBL/GenBank/DDBJ databases">
        <title>The Genome Sequence of Clostridium symbiosum strain WAL-14163.</title>
        <authorList>
            <person name="Earl A."/>
            <person name="Ward D."/>
            <person name="Feldgarden M."/>
            <person name="Gevers D."/>
            <person name="Finegold S.M."/>
            <person name="Summanen P.H."/>
            <person name="Molitoris D.R."/>
            <person name="Vaisanen M.L."/>
            <person name="Daigneault M."/>
            <person name="Young S.K."/>
            <person name="Zeng Q."/>
            <person name="Gargeya S."/>
            <person name="Fitzgerald M."/>
            <person name="Haas B."/>
            <person name="Abouelleil A."/>
            <person name="Alvarado L."/>
            <person name="Arachchi H.M."/>
            <person name="Berlin A."/>
            <person name="Brown A."/>
            <person name="Chapman S.B."/>
            <person name="Chen Z."/>
            <person name="Dunbar C."/>
            <person name="Freedman E."/>
            <person name="Gearin G."/>
            <person name="Gellesch M."/>
            <person name="Goldberg J."/>
            <person name="Griggs A."/>
            <person name="Gujja S."/>
            <person name="Heilman E."/>
            <person name="Heiman D."/>
            <person name="Howarth C."/>
            <person name="Larson L."/>
            <person name="Lui A."/>
            <person name="MacDonald P.J.P."/>
            <person name="Mehta T."/>
            <person name="Montmayeur A."/>
            <person name="Murphy C."/>
            <person name="Neiman D."/>
            <person name="Pearson M."/>
            <person name="Priest M."/>
            <person name="Roberts A."/>
            <person name="Saif S."/>
            <person name="Shea T."/>
            <person name="Shenoy N."/>
            <person name="Sisk P."/>
            <person name="Stolte C."/>
            <person name="Sykes S."/>
            <person name="White J."/>
            <person name="Yandava C."/>
            <person name="Nusbaum C."/>
            <person name="Birren B."/>
        </authorList>
    </citation>
    <scope>NUCLEOTIDE SEQUENCE [LARGE SCALE GENOMIC DNA]</scope>
    <source>
        <strain evidence="4 5">WAL-14163</strain>
    </source>
</reference>
<dbReference type="HOGENOM" id="CLU_009583_11_2_9"/>
<dbReference type="STRING" id="1512.GCA_900049235_03501"/>
<feature type="domain" description="Glycosyl transferase family 1" evidence="2">
    <location>
        <begin position="221"/>
        <end position="387"/>
    </location>
</feature>
<dbReference type="Pfam" id="PF00534">
    <property type="entry name" value="Glycos_transf_1"/>
    <property type="match status" value="1"/>
</dbReference>
<dbReference type="PANTHER" id="PTHR46401:SF2">
    <property type="entry name" value="GLYCOSYLTRANSFERASE WBBK-RELATED"/>
    <property type="match status" value="1"/>
</dbReference>
<keyword evidence="5" id="KW-1185">Reference proteome</keyword>
<sequence>MNILLINHYAGSPEMGMEFRPYYMAREWAKMGHRVRIIAGDFSHLRIKNPKVKNDFQKENIDGVEYYWLRTGDYHGNGVKRAMTMFRFVGKLWLSAGKIAEKWKPDVIITSSTYPLDTCAGQRIAKKAGARLIHEVHDMWPATLYEIGGMSRKNPFVILMQAAENSAYRHSDKIVSLLPMAKEYMIQHGMEPDKFEHISNGIVEEEWENAEPLPDKHKDFLEDKKREGKFIIGYFGGHALSNALDTLLDAAKVIDDPDVIFVLVGDGVEKNRIVQRKKKEEIKNVFFLPSVRKKSVPELVTMFDCVYAGSQPSPLYRFGICLNKIYDSMMGGKPIICAITTAYSPVAEYQCGYMVGSGDIKGICNSIHELKGLDCESRAQYGINGKNAAKQFFTYGQLALKFNLLFEELMQ</sequence>
<keyword evidence="1" id="KW-0808">Transferase</keyword>
<dbReference type="CDD" id="cd03794">
    <property type="entry name" value="GT4_WbuB-like"/>
    <property type="match status" value="1"/>
</dbReference>
<dbReference type="PANTHER" id="PTHR46401">
    <property type="entry name" value="GLYCOSYLTRANSFERASE WBBK-RELATED"/>
    <property type="match status" value="1"/>
</dbReference>
<evidence type="ECO:0000259" key="2">
    <source>
        <dbReference type="Pfam" id="PF00534"/>
    </source>
</evidence>
<feature type="domain" description="Glycosyltransferase subfamily 4-like N-terminal" evidence="3">
    <location>
        <begin position="16"/>
        <end position="201"/>
    </location>
</feature>
<name>E7GQP7_CLOS6</name>
<dbReference type="Proteomes" id="UP000002970">
    <property type="component" value="Unassembled WGS sequence"/>
</dbReference>
<evidence type="ECO:0008006" key="6">
    <source>
        <dbReference type="Google" id="ProtNLM"/>
    </source>
</evidence>
<evidence type="ECO:0000256" key="1">
    <source>
        <dbReference type="ARBA" id="ARBA00022679"/>
    </source>
</evidence>
<evidence type="ECO:0000313" key="4">
    <source>
        <dbReference type="EMBL" id="EGA92857.1"/>
    </source>
</evidence>
<proteinExistence type="predicted"/>
<comment type="caution">
    <text evidence="4">The sequence shown here is derived from an EMBL/GenBank/DDBJ whole genome shotgun (WGS) entry which is preliminary data.</text>
</comment>
<accession>E7GQP7</accession>
<dbReference type="RefSeq" id="WP_003502449.1">
    <property type="nucleotide sequence ID" value="NZ_GL834313.1"/>
</dbReference>
<dbReference type="Gene3D" id="3.40.50.2000">
    <property type="entry name" value="Glycogen Phosphorylase B"/>
    <property type="match status" value="2"/>
</dbReference>
<dbReference type="EMBL" id="ADLQ01000073">
    <property type="protein sequence ID" value="EGA92857.1"/>
    <property type="molecule type" value="Genomic_DNA"/>
</dbReference>